<sequence length="134" mass="13966">MSLFKNAKAGLWLSMAAAVLALVGAVVYVAVYMATAAEEVDRVFSWLTFGLMIGGAVITAGGEFLRLPFTPILSGACFSVALANHLVETAYPLADVLTGVPFFGGDPVLAIIFSVVFGVVALLNVISAFMAHHS</sequence>
<feature type="transmembrane region" description="Helical" evidence="1">
    <location>
        <begin position="43"/>
        <end position="62"/>
    </location>
</feature>
<dbReference type="EMBL" id="JBBMFK010000039">
    <property type="protein sequence ID" value="MEQ2444984.1"/>
    <property type="molecule type" value="Genomic_DNA"/>
</dbReference>
<dbReference type="RefSeq" id="WP_006574226.1">
    <property type="nucleotide sequence ID" value="NZ_JBBMFK010000039.1"/>
</dbReference>
<keyword evidence="1" id="KW-0472">Membrane</keyword>
<organism evidence="2 3">
    <name type="scientific">Pseudoflavonifractor intestinihominis</name>
    <dbReference type="NCBI Taxonomy" id="3133171"/>
    <lineage>
        <taxon>Bacteria</taxon>
        <taxon>Bacillati</taxon>
        <taxon>Bacillota</taxon>
        <taxon>Clostridia</taxon>
        <taxon>Eubacteriales</taxon>
        <taxon>Oscillospiraceae</taxon>
        <taxon>Pseudoflavonifractor</taxon>
    </lineage>
</organism>
<evidence type="ECO:0000313" key="3">
    <source>
        <dbReference type="Proteomes" id="UP001464378"/>
    </source>
</evidence>
<dbReference type="Proteomes" id="UP001464378">
    <property type="component" value="Unassembled WGS sequence"/>
</dbReference>
<keyword evidence="1" id="KW-1133">Transmembrane helix</keyword>
<gene>
    <name evidence="2" type="ORF">WMO64_16145</name>
</gene>
<keyword evidence="3" id="KW-1185">Reference proteome</keyword>
<reference evidence="2 3" key="1">
    <citation type="submission" date="2024-03" db="EMBL/GenBank/DDBJ databases">
        <title>Human intestinal bacterial collection.</title>
        <authorList>
            <person name="Pauvert C."/>
            <person name="Hitch T.C.A."/>
            <person name="Clavel T."/>
        </authorList>
    </citation>
    <scope>NUCLEOTIDE SEQUENCE [LARGE SCALE GENOMIC DNA]</scope>
    <source>
        <strain evidence="2 3">CLA-AP-H29</strain>
    </source>
</reference>
<feature type="transmembrane region" description="Helical" evidence="1">
    <location>
        <begin position="12"/>
        <end position="31"/>
    </location>
</feature>
<feature type="transmembrane region" description="Helical" evidence="1">
    <location>
        <begin position="69"/>
        <end position="87"/>
    </location>
</feature>
<name>A0ABV1ECD8_9FIRM</name>
<feature type="transmembrane region" description="Helical" evidence="1">
    <location>
        <begin position="107"/>
        <end position="131"/>
    </location>
</feature>
<keyword evidence="1" id="KW-0812">Transmembrane</keyword>
<evidence type="ECO:0000313" key="2">
    <source>
        <dbReference type="EMBL" id="MEQ2444984.1"/>
    </source>
</evidence>
<protein>
    <submittedName>
        <fullName evidence="2">Uncharacterized protein</fullName>
    </submittedName>
</protein>
<evidence type="ECO:0000256" key="1">
    <source>
        <dbReference type="SAM" id="Phobius"/>
    </source>
</evidence>
<comment type="caution">
    <text evidence="2">The sequence shown here is derived from an EMBL/GenBank/DDBJ whole genome shotgun (WGS) entry which is preliminary data.</text>
</comment>
<accession>A0ABV1ECD8</accession>
<proteinExistence type="predicted"/>